<organism evidence="1 2">
    <name type="scientific">Paramecium octaurelia</name>
    <dbReference type="NCBI Taxonomy" id="43137"/>
    <lineage>
        <taxon>Eukaryota</taxon>
        <taxon>Sar</taxon>
        <taxon>Alveolata</taxon>
        <taxon>Ciliophora</taxon>
        <taxon>Intramacronucleata</taxon>
        <taxon>Oligohymenophorea</taxon>
        <taxon>Peniculida</taxon>
        <taxon>Parameciidae</taxon>
        <taxon>Paramecium</taxon>
    </lineage>
</organism>
<evidence type="ECO:0000313" key="1">
    <source>
        <dbReference type="EMBL" id="CAD8201707.1"/>
    </source>
</evidence>
<proteinExistence type="predicted"/>
<comment type="caution">
    <text evidence="1">The sequence shown here is derived from an EMBL/GenBank/DDBJ whole genome shotgun (WGS) entry which is preliminary data.</text>
</comment>
<protein>
    <submittedName>
        <fullName evidence="1">Uncharacterized protein</fullName>
    </submittedName>
</protein>
<reference evidence="1" key="1">
    <citation type="submission" date="2021-01" db="EMBL/GenBank/DDBJ databases">
        <authorList>
            <consortium name="Genoscope - CEA"/>
            <person name="William W."/>
        </authorList>
    </citation>
    <scope>NUCLEOTIDE SEQUENCE</scope>
</reference>
<evidence type="ECO:0000313" key="2">
    <source>
        <dbReference type="Proteomes" id="UP000683925"/>
    </source>
</evidence>
<dbReference type="Proteomes" id="UP000683925">
    <property type="component" value="Unassembled WGS sequence"/>
</dbReference>
<keyword evidence="2" id="KW-1185">Reference proteome</keyword>
<name>A0A8S1XLJ5_PAROT</name>
<gene>
    <name evidence="1" type="ORF">POCTA_138.1.T1250094</name>
</gene>
<sequence>MQKNLSIQKVGEQLRYKIEQLNSEHTKAKDLLQLEHKLQSSNRKKKLINFRMLQNKKNQKHKKTINIDQLIESCNQYDTQHIEKEKLGQWFLQQNRIWHRNLKIQTINIYNFKLNSKSYLQEKLFPKIKQLQVIVYNHIYFKIRELKFFFPQLIQYLNYIHYFVLLRKEFQIRKHNIYLRFRKVVYSIIFVKKLKKALYMKDEVILEFDNNEFIDQKIEKFIPIFHKITKSTFSYLIQLNFQINTYDLRYQGRSINSQNYYQILNFAKEDIQKIQSVGSQIDYYQQQLSSQQTKFINQMNMYTNQNKNDQKQQVFQQLNNNKSLCSNLKNNQSTNLEQIHLLHKKAIYQYHSKMNLCQF</sequence>
<accession>A0A8S1XLJ5</accession>
<dbReference type="AlphaFoldDB" id="A0A8S1XLJ5"/>
<dbReference type="EMBL" id="CAJJDP010000125">
    <property type="protein sequence ID" value="CAD8201707.1"/>
    <property type="molecule type" value="Genomic_DNA"/>
</dbReference>